<evidence type="ECO:0000256" key="3">
    <source>
        <dbReference type="ARBA" id="ARBA00022771"/>
    </source>
</evidence>
<dbReference type="Gene3D" id="3.30.160.60">
    <property type="entry name" value="Classic Zinc Finger"/>
    <property type="match status" value="3"/>
</dbReference>
<evidence type="ECO:0000256" key="4">
    <source>
        <dbReference type="ARBA" id="ARBA00022833"/>
    </source>
</evidence>
<sequence>MGVFVEAINTTLFPVSAVGDGKDISKARAVTARKYETSQKTNPSTAQRIRNQQSGDNLLTRLIADACSFSRSQTNHQGNASRDASKPYPVFCPFCRIAIRGARQFEVHLRSHTGEKPFKCSLCGKSFSQVQNRDRHERTHTGARPFQCRFCNKTYTQNHHRKKHEAKSHGGL</sequence>
<dbReference type="GO" id="GO:0008270">
    <property type="term" value="F:zinc ion binding"/>
    <property type="evidence" value="ECO:0007669"/>
    <property type="project" value="UniProtKB-KW"/>
</dbReference>
<proteinExistence type="predicted"/>
<dbReference type="GO" id="GO:0000978">
    <property type="term" value="F:RNA polymerase II cis-regulatory region sequence-specific DNA binding"/>
    <property type="evidence" value="ECO:0007669"/>
    <property type="project" value="TreeGrafter"/>
</dbReference>
<dbReference type="InterPro" id="IPR036236">
    <property type="entry name" value="Znf_C2H2_sf"/>
</dbReference>
<keyword evidence="3 5" id="KW-0863">Zinc-finger</keyword>
<feature type="region of interest" description="Disordered" evidence="6">
    <location>
        <begin position="34"/>
        <end position="54"/>
    </location>
</feature>
<dbReference type="GO" id="GO:0000981">
    <property type="term" value="F:DNA-binding transcription factor activity, RNA polymerase II-specific"/>
    <property type="evidence" value="ECO:0007669"/>
    <property type="project" value="TreeGrafter"/>
</dbReference>
<dbReference type="Pfam" id="PF00096">
    <property type="entry name" value="zf-C2H2"/>
    <property type="match status" value="1"/>
</dbReference>
<evidence type="ECO:0000313" key="9">
    <source>
        <dbReference type="Proteomes" id="UP001152320"/>
    </source>
</evidence>
<dbReference type="Proteomes" id="UP001152320">
    <property type="component" value="Chromosome 20"/>
</dbReference>
<comment type="caution">
    <text evidence="8">The sequence shown here is derived from an EMBL/GenBank/DDBJ whole genome shotgun (WGS) entry which is preliminary data.</text>
</comment>
<gene>
    <name evidence="8" type="ORF">HOLleu_37570</name>
</gene>
<dbReference type="OrthoDB" id="9439903at2759"/>
<dbReference type="AlphaFoldDB" id="A0A9Q0YJM0"/>
<dbReference type="InterPro" id="IPR013087">
    <property type="entry name" value="Znf_C2H2_type"/>
</dbReference>
<evidence type="ECO:0000256" key="6">
    <source>
        <dbReference type="SAM" id="MobiDB-lite"/>
    </source>
</evidence>
<evidence type="ECO:0000313" key="8">
    <source>
        <dbReference type="EMBL" id="KAJ8022616.1"/>
    </source>
</evidence>
<keyword evidence="1" id="KW-0479">Metal-binding</keyword>
<accession>A0A9Q0YJM0</accession>
<keyword evidence="9" id="KW-1185">Reference proteome</keyword>
<dbReference type="FunFam" id="3.30.160.60:FF:000912">
    <property type="entry name" value="Zinc finger protein 660"/>
    <property type="match status" value="1"/>
</dbReference>
<dbReference type="SUPFAM" id="SSF57667">
    <property type="entry name" value="beta-beta-alpha zinc fingers"/>
    <property type="match status" value="2"/>
</dbReference>
<evidence type="ECO:0000256" key="1">
    <source>
        <dbReference type="ARBA" id="ARBA00022723"/>
    </source>
</evidence>
<dbReference type="PROSITE" id="PS00028">
    <property type="entry name" value="ZINC_FINGER_C2H2_1"/>
    <property type="match status" value="3"/>
</dbReference>
<feature type="compositionally biased region" description="Polar residues" evidence="6">
    <location>
        <begin position="38"/>
        <end position="54"/>
    </location>
</feature>
<feature type="domain" description="C2H2-type" evidence="7">
    <location>
        <begin position="118"/>
        <end position="145"/>
    </location>
</feature>
<evidence type="ECO:0000256" key="5">
    <source>
        <dbReference type="PROSITE-ProRule" id="PRU00042"/>
    </source>
</evidence>
<dbReference type="PANTHER" id="PTHR23235">
    <property type="entry name" value="KRUEPPEL-LIKE TRANSCRIPTION FACTOR"/>
    <property type="match status" value="1"/>
</dbReference>
<keyword evidence="4" id="KW-0862">Zinc</keyword>
<evidence type="ECO:0000259" key="7">
    <source>
        <dbReference type="PROSITE" id="PS50157"/>
    </source>
</evidence>
<evidence type="ECO:0000256" key="2">
    <source>
        <dbReference type="ARBA" id="ARBA00022737"/>
    </source>
</evidence>
<feature type="domain" description="C2H2-type" evidence="7">
    <location>
        <begin position="146"/>
        <end position="172"/>
    </location>
</feature>
<dbReference type="EMBL" id="JAIZAY010000020">
    <property type="protein sequence ID" value="KAJ8022616.1"/>
    <property type="molecule type" value="Genomic_DNA"/>
</dbReference>
<reference evidence="8" key="1">
    <citation type="submission" date="2021-10" db="EMBL/GenBank/DDBJ databases">
        <title>Tropical sea cucumber genome reveals ecological adaptation and Cuvierian tubules defense mechanism.</title>
        <authorList>
            <person name="Chen T."/>
        </authorList>
    </citation>
    <scope>NUCLEOTIDE SEQUENCE</scope>
    <source>
        <strain evidence="8">Nanhai2018</strain>
        <tissue evidence="8">Muscle</tissue>
    </source>
</reference>
<protein>
    <recommendedName>
        <fullName evidence="7">C2H2-type domain-containing protein</fullName>
    </recommendedName>
</protein>
<dbReference type="SMART" id="SM00355">
    <property type="entry name" value="ZnF_C2H2"/>
    <property type="match status" value="3"/>
</dbReference>
<keyword evidence="2" id="KW-0677">Repeat</keyword>
<organism evidence="8 9">
    <name type="scientific">Holothuria leucospilota</name>
    <name type="common">Black long sea cucumber</name>
    <name type="synonym">Mertensiothuria leucospilota</name>
    <dbReference type="NCBI Taxonomy" id="206669"/>
    <lineage>
        <taxon>Eukaryota</taxon>
        <taxon>Metazoa</taxon>
        <taxon>Echinodermata</taxon>
        <taxon>Eleutherozoa</taxon>
        <taxon>Echinozoa</taxon>
        <taxon>Holothuroidea</taxon>
        <taxon>Aspidochirotacea</taxon>
        <taxon>Aspidochirotida</taxon>
        <taxon>Holothuriidae</taxon>
        <taxon>Holothuria</taxon>
    </lineage>
</organism>
<name>A0A9Q0YJM0_HOLLE</name>
<feature type="domain" description="C2H2-type" evidence="7">
    <location>
        <begin position="90"/>
        <end position="117"/>
    </location>
</feature>
<dbReference type="PROSITE" id="PS50157">
    <property type="entry name" value="ZINC_FINGER_C2H2_2"/>
    <property type="match status" value="3"/>
</dbReference>
<dbReference type="PANTHER" id="PTHR23235:SF60">
    <property type="entry name" value="STRIPE, ISOFORM D"/>
    <property type="match status" value="1"/>
</dbReference>